<sequence>MHSRKIIVGKFKLFKTLNKHSLIASLHTNKRCGTICVKGKIILYPRVRLAPDSKQSVVRHNRAGFKIIIKVWVYLKRNHSGLYKGSVKPIILIR</sequence>
<comment type="caution">
    <text evidence="1">The sequence shown here is derived from an EMBL/GenBank/DDBJ whole genome shotgun (WGS) entry which is preliminary data.</text>
</comment>
<dbReference type="AlphaFoldDB" id="A0A2P5E4U5"/>
<evidence type="ECO:0000313" key="2">
    <source>
        <dbReference type="Proteomes" id="UP000237105"/>
    </source>
</evidence>
<evidence type="ECO:0000313" key="1">
    <source>
        <dbReference type="EMBL" id="PON80577.1"/>
    </source>
</evidence>
<accession>A0A2P5E4U5</accession>
<dbReference type="Proteomes" id="UP000237105">
    <property type="component" value="Unassembled WGS sequence"/>
</dbReference>
<proteinExistence type="predicted"/>
<keyword evidence="2" id="KW-1185">Reference proteome</keyword>
<reference evidence="2" key="1">
    <citation type="submission" date="2016-06" db="EMBL/GenBank/DDBJ databases">
        <title>Parallel loss of symbiosis genes in relatives of nitrogen-fixing non-legume Parasponia.</title>
        <authorList>
            <person name="Van Velzen R."/>
            <person name="Holmer R."/>
            <person name="Bu F."/>
            <person name="Rutten L."/>
            <person name="Van Zeijl A."/>
            <person name="Liu W."/>
            <person name="Santuari L."/>
            <person name="Cao Q."/>
            <person name="Sharma T."/>
            <person name="Shen D."/>
            <person name="Roswanjaya Y."/>
            <person name="Wardhani T."/>
            <person name="Kalhor M.S."/>
            <person name="Jansen J."/>
            <person name="Van den Hoogen J."/>
            <person name="Gungor B."/>
            <person name="Hartog M."/>
            <person name="Hontelez J."/>
            <person name="Verver J."/>
            <person name="Yang W.-C."/>
            <person name="Schijlen E."/>
            <person name="Repin R."/>
            <person name="Schilthuizen M."/>
            <person name="Schranz E."/>
            <person name="Heidstra R."/>
            <person name="Miyata K."/>
            <person name="Fedorova E."/>
            <person name="Kohlen W."/>
            <person name="Bisseling T."/>
            <person name="Smit S."/>
            <person name="Geurts R."/>
        </authorList>
    </citation>
    <scope>NUCLEOTIDE SEQUENCE [LARGE SCALE GENOMIC DNA]</scope>
    <source>
        <strain evidence="2">cv. WU1-14</strain>
    </source>
</reference>
<gene>
    <name evidence="1" type="ORF">PanWU01x14_001330</name>
</gene>
<evidence type="ECO:0008006" key="3">
    <source>
        <dbReference type="Google" id="ProtNLM"/>
    </source>
</evidence>
<dbReference type="EMBL" id="JXTB01000001">
    <property type="protein sequence ID" value="PON80577.1"/>
    <property type="molecule type" value="Genomic_DNA"/>
</dbReference>
<organism evidence="1 2">
    <name type="scientific">Parasponia andersonii</name>
    <name type="common">Sponia andersonii</name>
    <dbReference type="NCBI Taxonomy" id="3476"/>
    <lineage>
        <taxon>Eukaryota</taxon>
        <taxon>Viridiplantae</taxon>
        <taxon>Streptophyta</taxon>
        <taxon>Embryophyta</taxon>
        <taxon>Tracheophyta</taxon>
        <taxon>Spermatophyta</taxon>
        <taxon>Magnoliopsida</taxon>
        <taxon>eudicotyledons</taxon>
        <taxon>Gunneridae</taxon>
        <taxon>Pentapetalae</taxon>
        <taxon>rosids</taxon>
        <taxon>fabids</taxon>
        <taxon>Rosales</taxon>
        <taxon>Cannabaceae</taxon>
        <taxon>Parasponia</taxon>
    </lineage>
</organism>
<name>A0A2P5E4U5_PARAD</name>
<protein>
    <recommendedName>
        <fullName evidence="3">Ribosomal protein</fullName>
    </recommendedName>
</protein>